<feature type="transmembrane region" description="Helical" evidence="9">
    <location>
        <begin position="371"/>
        <end position="388"/>
    </location>
</feature>
<comment type="cofactor">
    <cofactor evidence="1">
        <name>Cu(2+)</name>
        <dbReference type="ChEBI" id="CHEBI:29036"/>
    </cofactor>
</comment>
<dbReference type="PANTHER" id="PTHR23501">
    <property type="entry name" value="MAJOR FACILITATOR SUPERFAMILY"/>
    <property type="match status" value="1"/>
</dbReference>
<evidence type="ECO:0000256" key="7">
    <source>
        <dbReference type="ARBA" id="ARBA00023033"/>
    </source>
</evidence>
<comment type="caution">
    <text evidence="11">The sequence shown here is derived from an EMBL/GenBank/DDBJ whole genome shotgun (WGS) entry which is preliminary data.</text>
</comment>
<feature type="transmembrane region" description="Helical" evidence="9">
    <location>
        <begin position="394"/>
        <end position="420"/>
    </location>
</feature>
<keyword evidence="4 9" id="KW-0812">Transmembrane</keyword>
<evidence type="ECO:0000256" key="9">
    <source>
        <dbReference type="SAM" id="Phobius"/>
    </source>
</evidence>
<evidence type="ECO:0000259" key="10">
    <source>
        <dbReference type="PROSITE" id="PS50850"/>
    </source>
</evidence>
<feature type="transmembrane region" description="Helical" evidence="9">
    <location>
        <begin position="71"/>
        <end position="95"/>
    </location>
</feature>
<feature type="transmembrane region" description="Helical" evidence="9">
    <location>
        <begin position="133"/>
        <end position="153"/>
    </location>
</feature>
<dbReference type="PROSITE" id="PS00497">
    <property type="entry name" value="TYROSINASE_1"/>
    <property type="match status" value="1"/>
</dbReference>
<evidence type="ECO:0000256" key="5">
    <source>
        <dbReference type="ARBA" id="ARBA00022989"/>
    </source>
</evidence>
<feature type="transmembrane region" description="Helical" evidence="9">
    <location>
        <begin position="194"/>
        <end position="216"/>
    </location>
</feature>
<keyword evidence="3" id="KW-0813">Transport</keyword>
<dbReference type="InterPro" id="IPR036259">
    <property type="entry name" value="MFS_trans_sf"/>
</dbReference>
<evidence type="ECO:0000256" key="8">
    <source>
        <dbReference type="ARBA" id="ARBA00023136"/>
    </source>
</evidence>
<dbReference type="PROSITE" id="PS50850">
    <property type="entry name" value="MFS"/>
    <property type="match status" value="1"/>
</dbReference>
<dbReference type="InterPro" id="IPR041640">
    <property type="entry name" value="Tyrosinase_C"/>
</dbReference>
<dbReference type="SUPFAM" id="SSF48056">
    <property type="entry name" value="Di-copper centre-containing domain"/>
    <property type="match status" value="1"/>
</dbReference>
<dbReference type="Gene3D" id="2.60.310.20">
    <property type="match status" value="1"/>
</dbReference>
<evidence type="ECO:0000256" key="1">
    <source>
        <dbReference type="ARBA" id="ARBA00001973"/>
    </source>
</evidence>
<keyword evidence="12" id="KW-1185">Reference proteome</keyword>
<dbReference type="Pfam" id="PF00264">
    <property type="entry name" value="Tyrosinase"/>
    <property type="match status" value="1"/>
</dbReference>
<evidence type="ECO:0000256" key="4">
    <source>
        <dbReference type="ARBA" id="ARBA00022692"/>
    </source>
</evidence>
<dbReference type="EMBL" id="JAQQWK010000006">
    <property type="protein sequence ID" value="KAK8039838.1"/>
    <property type="molecule type" value="Genomic_DNA"/>
</dbReference>
<feature type="domain" description="Major facilitator superfamily (MFS) profile" evidence="10">
    <location>
        <begin position="43"/>
        <end position="521"/>
    </location>
</feature>
<feature type="transmembrane region" description="Helical" evidence="9">
    <location>
        <begin position="107"/>
        <end position="127"/>
    </location>
</feature>
<sequence length="1248" mass="136274">MKADSEERAPLLSQTHLYCNGNTPHEEDEHEDRRLHGVRLCLAIGFPYLALLLVAMDVTLVSTLSATMATAFSALSLVSWLGSSYLVASAVVQPLCGKLSDMYGRRCGFFVALAMFGLGNVMCGLAPQAWVLIAGRIIAGLGGGAINCICAFITTDLVPLRQRTVWSGIADVVWAVGIGLGGVVGGLVNDWVGWRWAFLGAIPITLVVAIGVGATLTFPQQTHGISSEGQSGKLDLLGAATVTGAVTCLTVGLALAEQGSVVFTSGLLVASILLTVCFVYVENAPSTPNPIMPLYLLKDRSISMACLAGLFVAGSMHSLLYYVPFLIQVRGFRASEVGVQMLGELVGASVGSLATGIIIKTLGGYKAVKPVVFLLYLVAPCGFMLSDLDTSPWVTVAILVAMGAGFGSVLTVLLISVLSLTERHVQATATSMLYSTRQTGAACGVAISGIILGVVTAAHAGRQSVDLPNLAEQCDRHLFPGPNRPRICIVFGHGLHQVFLFTAILGLVGLICSFMIRSKSLTSVSYRTRLDRNLDIHLKQSLPSSKSSRVPSATLYVTMDPIQALKEATDAGIVKGLKDISGVKCRLDIDIMIWDQPDTFNLFILALAKMQKPDFQPRGLRYAELSGIHGIPMKPWDGIPGKVNMAQGDAAGSGYCHHSRSTFPVWHRPYVGLLEQTLFITMVELAKQWKTDENKERYHKAALEFRMPYCDYYRPRGPRVNFPGIIRDGMTSFAYDYSCPIAFTVDKINVRTAPDDKWVAIGNPLHHWDFEKDFVPERDWVSSKAYVQDEYLYARDRTTRYPLPGEGPKPSPTKDSEKLLNQVLNTLRMDSNRLALAFLLNEAYEEYDVFASNSCRKEGFTGKTAEGSYMTDKASGSLESLHNLYHALIGGNPKIKRGDKEEVLVGGGGGHMSQVSTAAFDPVFWMHHGQVERLASIWQAIHRDEEHSWLENASDRERPLFPFRHSAGKAAENMWKADMLRDHETLGYTYEDIQGTKEEIRKRIKDMYNWSIYDPDAHRNCEVKAPANKKTQFFEPLIDEPPTLSGQAPGDKLLSREDKAAPGKHLAVHTKRNSREWYIDNMVTRQFLNDTFSVFFFLSTEDHGAAPDTSHDAFQAPALVGVHHIFTAPAEACDNCGDHAAAATVVETTIPITSMLIDFRAEGVITSLEPEHVKPFLAKRLKWRICTADGGFFNPRIMAGSGTFKVGISSKFIEDGQVSYSRYEDIVDAIVGSASATCDAVVATGGAA</sequence>
<keyword evidence="6" id="KW-0560">Oxidoreductase</keyword>
<feature type="transmembrane region" description="Helical" evidence="9">
    <location>
        <begin position="441"/>
        <end position="460"/>
    </location>
</feature>
<accession>A0ABR1SZT1</accession>
<dbReference type="Gene3D" id="1.10.1280.10">
    <property type="entry name" value="Di-copper center containing domain from catechol oxidase"/>
    <property type="match status" value="1"/>
</dbReference>
<protein>
    <recommendedName>
        <fullName evidence="10">Major facilitator superfamily (MFS) profile domain-containing protein</fullName>
    </recommendedName>
</protein>
<dbReference type="PRINTS" id="PR00092">
    <property type="entry name" value="TYROSINASE"/>
</dbReference>
<feature type="transmembrane region" description="Helical" evidence="9">
    <location>
        <begin position="236"/>
        <end position="255"/>
    </location>
</feature>
<feature type="transmembrane region" description="Helical" evidence="9">
    <location>
        <begin position="261"/>
        <end position="281"/>
    </location>
</feature>
<proteinExistence type="predicted"/>
<dbReference type="Proteomes" id="UP001444661">
    <property type="component" value="Unassembled WGS sequence"/>
</dbReference>
<dbReference type="PANTHER" id="PTHR23501:SF191">
    <property type="entry name" value="VACUOLAR BASIC AMINO ACID TRANSPORTER 4"/>
    <property type="match status" value="1"/>
</dbReference>
<evidence type="ECO:0000313" key="11">
    <source>
        <dbReference type="EMBL" id="KAK8039838.1"/>
    </source>
</evidence>
<comment type="subcellular location">
    <subcellularLocation>
        <location evidence="2">Endomembrane system</location>
        <topology evidence="2">Multi-pass membrane protein</topology>
    </subcellularLocation>
</comment>
<feature type="transmembrane region" description="Helical" evidence="9">
    <location>
        <begin position="165"/>
        <end position="188"/>
    </location>
</feature>
<dbReference type="InterPro" id="IPR011701">
    <property type="entry name" value="MFS"/>
</dbReference>
<evidence type="ECO:0000256" key="2">
    <source>
        <dbReference type="ARBA" id="ARBA00004127"/>
    </source>
</evidence>
<feature type="transmembrane region" description="Helical" evidence="9">
    <location>
        <begin position="40"/>
        <end position="65"/>
    </location>
</feature>
<organism evidence="11 12">
    <name type="scientific">Apiospora rasikravindrae</name>
    <dbReference type="NCBI Taxonomy" id="990691"/>
    <lineage>
        <taxon>Eukaryota</taxon>
        <taxon>Fungi</taxon>
        <taxon>Dikarya</taxon>
        <taxon>Ascomycota</taxon>
        <taxon>Pezizomycotina</taxon>
        <taxon>Sordariomycetes</taxon>
        <taxon>Xylariomycetidae</taxon>
        <taxon>Amphisphaeriales</taxon>
        <taxon>Apiosporaceae</taxon>
        <taxon>Apiospora</taxon>
    </lineage>
</organism>
<dbReference type="InterPro" id="IPR020846">
    <property type="entry name" value="MFS_dom"/>
</dbReference>
<dbReference type="Gene3D" id="1.20.1250.20">
    <property type="entry name" value="MFS general substrate transporter like domains"/>
    <property type="match status" value="1"/>
</dbReference>
<evidence type="ECO:0000313" key="12">
    <source>
        <dbReference type="Proteomes" id="UP001444661"/>
    </source>
</evidence>
<keyword evidence="7" id="KW-0503">Monooxygenase</keyword>
<evidence type="ECO:0000256" key="3">
    <source>
        <dbReference type="ARBA" id="ARBA00022448"/>
    </source>
</evidence>
<dbReference type="Pfam" id="PF07690">
    <property type="entry name" value="MFS_1"/>
    <property type="match status" value="1"/>
</dbReference>
<dbReference type="Gene3D" id="1.20.1720.10">
    <property type="entry name" value="Multidrug resistance protein D"/>
    <property type="match status" value="1"/>
</dbReference>
<evidence type="ECO:0000256" key="6">
    <source>
        <dbReference type="ARBA" id="ARBA00023002"/>
    </source>
</evidence>
<gene>
    <name evidence="11" type="ORF">PG993_008249</name>
</gene>
<keyword evidence="5 9" id="KW-1133">Transmembrane helix</keyword>
<name>A0ABR1SZT1_9PEZI</name>
<keyword evidence="8 9" id="KW-0472">Membrane</keyword>
<feature type="transmembrane region" description="Helical" evidence="9">
    <location>
        <begin position="302"/>
        <end position="327"/>
    </location>
</feature>
<dbReference type="SUPFAM" id="SSF103473">
    <property type="entry name" value="MFS general substrate transporter"/>
    <property type="match status" value="1"/>
</dbReference>
<dbReference type="InterPro" id="IPR008922">
    <property type="entry name" value="Di-copper_centre_dom_sf"/>
</dbReference>
<dbReference type="InterPro" id="IPR002227">
    <property type="entry name" value="Tyrosinase_Cu-bd"/>
</dbReference>
<dbReference type="Pfam" id="PF18132">
    <property type="entry name" value="Tyrosinase_C"/>
    <property type="match status" value="1"/>
</dbReference>
<reference evidence="11 12" key="1">
    <citation type="submission" date="2023-01" db="EMBL/GenBank/DDBJ databases">
        <title>Analysis of 21 Apiospora genomes using comparative genomics revels a genus with tremendous synthesis potential of carbohydrate active enzymes and secondary metabolites.</title>
        <authorList>
            <person name="Sorensen T."/>
        </authorList>
    </citation>
    <scope>NUCLEOTIDE SEQUENCE [LARGE SCALE GENOMIC DNA]</scope>
    <source>
        <strain evidence="11 12">CBS 33761</strain>
    </source>
</reference>